<dbReference type="OrthoDB" id="110491at2157"/>
<dbReference type="InterPro" id="IPR000700">
    <property type="entry name" value="PAS-assoc_C"/>
</dbReference>
<evidence type="ECO:0000313" key="3">
    <source>
        <dbReference type="EMBL" id="SCG84873.1"/>
    </source>
</evidence>
<dbReference type="Proteomes" id="UP000094707">
    <property type="component" value="Chromosome I"/>
</dbReference>
<dbReference type="GeneID" id="30411156"/>
<dbReference type="SUPFAM" id="SSF55785">
    <property type="entry name" value="PYP-like sensor domain (PAS domain)"/>
    <property type="match status" value="1"/>
</dbReference>
<dbReference type="InterPro" id="IPR036390">
    <property type="entry name" value="WH_DNA-bd_sf"/>
</dbReference>
<proteinExistence type="predicted"/>
<accession>A0A1D3L014</accession>
<protein>
    <submittedName>
        <fullName evidence="3">GAF domain protein</fullName>
    </submittedName>
</protein>
<sequence length="536" mass="59909">MEELSSTERLIVVYIKSHPPEDCMLDKITRGTSRSRATVLKYLEILNAKGILTYKFVGRSKLWSLTDETEIKVALTGESAEEQISGDVVNMATNASKLHRLMMEEKNLKTLIERPDTIVFTLNEHGAVITANKTFKTFFGNKNLHEIVTSDEGLALDESISKMGTDETINMELDLLEKPGIYKPYKLFIRPITNEKGEVIGTTFIGDEISQSKRSKRELETLLFIARAVNSASNEKQLLKEVMDAINTIIPFKHGEIFLKDGKNLRSLYNTKSVSESVKKFVKRSMENLETISAVEGDEFETMKSEFGDESLEMMISIPLIHEDTSLGAILLLTTSSSLSSVNLEDVEMAADELSSYLKMKALGLEKEEFVNTLVALNKVSGVVNSSDAEDKMLENAVTSTINSLGFDMGCIYLQDDKEELSLRVHRNLPEKMKNMCMAGMFKDLFSKTLEKQNLVYITTESEEYDSLEPSIRASGIKTLLILPIKTGDKIIGLLNMGSRKIKTYNKISLENLSSIGLQLGLALERSKLALKLKKG</sequence>
<dbReference type="PATRIC" id="fig|129848.4.peg.296"/>
<keyword evidence="4" id="KW-1185">Reference proteome</keyword>
<organism evidence="3 4">
    <name type="scientific">Methanobacterium congolense</name>
    <dbReference type="NCBI Taxonomy" id="118062"/>
    <lineage>
        <taxon>Archaea</taxon>
        <taxon>Methanobacteriati</taxon>
        <taxon>Methanobacteriota</taxon>
        <taxon>Methanomada group</taxon>
        <taxon>Methanobacteria</taxon>
        <taxon>Methanobacteriales</taxon>
        <taxon>Methanobacteriaceae</taxon>
        <taxon>Methanobacterium</taxon>
    </lineage>
</organism>
<dbReference type="AlphaFoldDB" id="A0A1D3L014"/>
<dbReference type="RefSeq" id="WP_071905940.1">
    <property type="nucleotide sequence ID" value="NZ_LT607756.1"/>
</dbReference>
<dbReference type="InterPro" id="IPR000014">
    <property type="entry name" value="PAS"/>
</dbReference>
<dbReference type="Pfam" id="PF13426">
    <property type="entry name" value="PAS_9"/>
    <property type="match status" value="1"/>
</dbReference>
<dbReference type="Pfam" id="PF13185">
    <property type="entry name" value="GAF_2"/>
    <property type="match status" value="1"/>
</dbReference>
<dbReference type="EMBL" id="LT607756">
    <property type="protein sequence ID" value="SCG84873.1"/>
    <property type="molecule type" value="Genomic_DNA"/>
</dbReference>
<dbReference type="SUPFAM" id="SSF55781">
    <property type="entry name" value="GAF domain-like"/>
    <property type="match status" value="2"/>
</dbReference>
<gene>
    <name evidence="3" type="ORF">MCBB_0292</name>
</gene>
<dbReference type="NCBIfam" id="TIGR00229">
    <property type="entry name" value="sensory_box"/>
    <property type="match status" value="1"/>
</dbReference>
<feature type="domain" description="PAC" evidence="2">
    <location>
        <begin position="169"/>
        <end position="221"/>
    </location>
</feature>
<dbReference type="PROSITE" id="PS50112">
    <property type="entry name" value="PAS"/>
    <property type="match status" value="1"/>
</dbReference>
<dbReference type="SUPFAM" id="SSF46785">
    <property type="entry name" value="Winged helix' DNA-binding domain"/>
    <property type="match status" value="1"/>
</dbReference>
<dbReference type="STRING" id="118062.MCBB_0292"/>
<dbReference type="KEGG" id="mcub:MCBB_0292"/>
<dbReference type="InterPro" id="IPR035965">
    <property type="entry name" value="PAS-like_dom_sf"/>
</dbReference>
<dbReference type="PROSITE" id="PS50113">
    <property type="entry name" value="PAC"/>
    <property type="match status" value="1"/>
</dbReference>
<dbReference type="Gene3D" id="3.30.450.40">
    <property type="match status" value="2"/>
</dbReference>
<dbReference type="InterPro" id="IPR003018">
    <property type="entry name" value="GAF"/>
</dbReference>
<reference evidence="3 4" key="1">
    <citation type="submission" date="2016-08" db="EMBL/GenBank/DDBJ databases">
        <authorList>
            <person name="Seilhamer J.J."/>
        </authorList>
    </citation>
    <scope>NUCLEOTIDE SEQUENCE [LARGE SCALE GENOMIC DNA]</scope>
    <source>
        <strain evidence="3">Buetzberg</strain>
    </source>
</reference>
<evidence type="ECO:0000259" key="2">
    <source>
        <dbReference type="PROSITE" id="PS50113"/>
    </source>
</evidence>
<feature type="domain" description="PAS" evidence="1">
    <location>
        <begin position="104"/>
        <end position="140"/>
    </location>
</feature>
<name>A0A1D3L014_9EURY</name>
<dbReference type="Gene3D" id="3.30.450.20">
    <property type="entry name" value="PAS domain"/>
    <property type="match status" value="1"/>
</dbReference>
<evidence type="ECO:0000259" key="1">
    <source>
        <dbReference type="PROSITE" id="PS50112"/>
    </source>
</evidence>
<dbReference type="InterPro" id="IPR029016">
    <property type="entry name" value="GAF-like_dom_sf"/>
</dbReference>
<evidence type="ECO:0000313" key="4">
    <source>
        <dbReference type="Proteomes" id="UP000094707"/>
    </source>
</evidence>